<evidence type="ECO:0000313" key="2">
    <source>
        <dbReference type="EMBL" id="GAD99702.1"/>
    </source>
</evidence>
<comment type="caution">
    <text evidence="2">The sequence shown here is derived from an EMBL/GenBank/DDBJ whole genome shotgun (WGS) entry which is preliminary data.</text>
</comment>
<dbReference type="Pfam" id="PF10067">
    <property type="entry name" value="DUF2306"/>
    <property type="match status" value="1"/>
</dbReference>
<feature type="transmembrane region" description="Helical" evidence="1">
    <location>
        <begin position="41"/>
        <end position="62"/>
    </location>
</feature>
<dbReference type="AlphaFoldDB" id="V5GFG6"/>
<dbReference type="InParanoid" id="V5GFG6"/>
<feature type="transmembrane region" description="Helical" evidence="1">
    <location>
        <begin position="308"/>
        <end position="328"/>
    </location>
</feature>
<feature type="transmembrane region" description="Helical" evidence="1">
    <location>
        <begin position="174"/>
        <end position="198"/>
    </location>
</feature>
<keyword evidence="1" id="KW-1133">Transmembrane helix</keyword>
<feature type="transmembrane region" description="Helical" evidence="1">
    <location>
        <begin position="349"/>
        <end position="368"/>
    </location>
</feature>
<accession>V5GFG6</accession>
<dbReference type="eggNOG" id="ENOG502S40W">
    <property type="taxonomic scope" value="Eukaryota"/>
</dbReference>
<feature type="transmembrane region" description="Helical" evidence="1">
    <location>
        <begin position="277"/>
        <end position="296"/>
    </location>
</feature>
<feature type="transmembrane region" description="Helical" evidence="1">
    <location>
        <begin position="105"/>
        <end position="124"/>
    </location>
</feature>
<dbReference type="Proteomes" id="UP000018001">
    <property type="component" value="Unassembled WGS sequence"/>
</dbReference>
<organism evidence="2 3">
    <name type="scientific">Byssochlamys spectabilis (strain No. 5 / NBRC 109023)</name>
    <name type="common">Paecilomyces variotii</name>
    <dbReference type="NCBI Taxonomy" id="1356009"/>
    <lineage>
        <taxon>Eukaryota</taxon>
        <taxon>Fungi</taxon>
        <taxon>Dikarya</taxon>
        <taxon>Ascomycota</taxon>
        <taxon>Pezizomycotina</taxon>
        <taxon>Eurotiomycetes</taxon>
        <taxon>Eurotiomycetidae</taxon>
        <taxon>Eurotiales</taxon>
        <taxon>Thermoascaceae</taxon>
        <taxon>Paecilomyces</taxon>
    </lineage>
</organism>
<dbReference type="InterPro" id="IPR018750">
    <property type="entry name" value="DUF2306_membrane"/>
</dbReference>
<reference evidence="3" key="1">
    <citation type="journal article" date="2014" name="Genome Announc.">
        <title>Draft genome sequence of the formaldehyde-resistant fungus Byssochlamys spectabilis No. 5 (anamorph Paecilomyces variotii No. 5) (NBRC109023).</title>
        <authorList>
            <person name="Oka T."/>
            <person name="Ekino K."/>
            <person name="Fukuda K."/>
            <person name="Nomura Y."/>
        </authorList>
    </citation>
    <scope>NUCLEOTIDE SEQUENCE [LARGE SCALE GENOMIC DNA]</scope>
    <source>
        <strain evidence="3">No. 5 / NBRC 109023</strain>
    </source>
</reference>
<proteinExistence type="predicted"/>
<dbReference type="OrthoDB" id="4430006at2759"/>
<evidence type="ECO:0000256" key="1">
    <source>
        <dbReference type="SAM" id="Phobius"/>
    </source>
</evidence>
<protein>
    <recommendedName>
        <fullName evidence="4">DUF2306 domain-containing protein</fullName>
    </recommendedName>
</protein>
<feature type="transmembrane region" description="Helical" evidence="1">
    <location>
        <begin position="210"/>
        <end position="230"/>
    </location>
</feature>
<dbReference type="HOGENOM" id="CLU_702035_0_0_1"/>
<evidence type="ECO:0008006" key="4">
    <source>
        <dbReference type="Google" id="ProtNLM"/>
    </source>
</evidence>
<keyword evidence="3" id="KW-1185">Reference proteome</keyword>
<sequence length="413" mass="46232">MLATSVLAREVDKQATEPAGQYGGRTGRAPIPGLGQISDKVLAITVFVTVVFFAPMSFTYFFDESRTSNLQDKILAVLASPEFAYGKESGQQDADGQVWVLVRNLYAMLPHTMSGAVAIVLGLAQFNRTFQFKYPVIHRNIGRLYGLCAMTICWSSTSFLIDTIPKHDVFSGEYFALILSLLTVSVFLTMVLAVFAIWNGDIGSHREFMTLNYSLMLSAPMLRICWIVLARTWGETKWVINLYSSIFTGPFLIGTSIFYLRQHHTRPTNVTLTSPKFHLAVIGAGVAGLLFLAPRLSRFDQWSYRPTASFWAVVPQWTFQAVSFTVLAERAKHRNDQRAYTAWKTYQNGIISGPAFAVSTYYVCRDVLHVPDEIMGLCTFNGGWLTGLFASFLLYVLFTSTFANPNNRTVKAR</sequence>
<feature type="transmembrane region" description="Helical" evidence="1">
    <location>
        <begin position="144"/>
        <end position="162"/>
    </location>
</feature>
<feature type="transmembrane region" description="Helical" evidence="1">
    <location>
        <begin position="242"/>
        <end position="261"/>
    </location>
</feature>
<keyword evidence="1" id="KW-0812">Transmembrane</keyword>
<evidence type="ECO:0000313" key="3">
    <source>
        <dbReference type="Proteomes" id="UP000018001"/>
    </source>
</evidence>
<keyword evidence="1" id="KW-0472">Membrane</keyword>
<feature type="transmembrane region" description="Helical" evidence="1">
    <location>
        <begin position="374"/>
        <end position="398"/>
    </location>
</feature>
<gene>
    <name evidence="2" type="ORF">PVAR5_8426</name>
</gene>
<dbReference type="EMBL" id="BAUL01000313">
    <property type="protein sequence ID" value="GAD99702.1"/>
    <property type="molecule type" value="Genomic_DNA"/>
</dbReference>
<name>V5GFG6_BYSSN</name>